<reference evidence="2 3" key="1">
    <citation type="journal article" date="2023" name="Microb. Genom.">
        <title>Mesoterricola silvestris gen. nov., sp. nov., Mesoterricola sediminis sp. nov., Geothrix oryzae sp. nov., Geothrix edaphica sp. nov., Geothrix rubra sp. nov., and Geothrix limicola sp. nov., six novel members of Acidobacteriota isolated from soils.</title>
        <authorList>
            <person name="Weisberg A.J."/>
            <person name="Pearce E."/>
            <person name="Kramer C.G."/>
            <person name="Chang J.H."/>
            <person name="Clarke C.R."/>
        </authorList>
    </citation>
    <scope>NUCLEOTIDE SEQUENCE [LARGE SCALE GENOMIC DNA]</scope>
    <source>
        <strain evidence="2 3">NE20-4-1</strain>
    </source>
</reference>
<evidence type="ECO:0000313" key="2">
    <source>
        <dbReference type="EMBL" id="MDX3037523.1"/>
    </source>
</evidence>
<proteinExistence type="predicted"/>
<dbReference type="RefSeq" id="WP_193379446.1">
    <property type="nucleotide sequence ID" value="NZ_JABXWF010000001.1"/>
</dbReference>
<feature type="region of interest" description="Disordered" evidence="1">
    <location>
        <begin position="80"/>
        <end position="184"/>
    </location>
</feature>
<feature type="compositionally biased region" description="Polar residues" evidence="1">
    <location>
        <begin position="209"/>
        <end position="223"/>
    </location>
</feature>
<feature type="compositionally biased region" description="Low complexity" evidence="1">
    <location>
        <begin position="97"/>
        <end position="112"/>
    </location>
</feature>
<feature type="compositionally biased region" description="Polar residues" evidence="1">
    <location>
        <begin position="235"/>
        <end position="248"/>
    </location>
</feature>
<feature type="compositionally biased region" description="Pro residues" evidence="1">
    <location>
        <begin position="121"/>
        <end position="143"/>
    </location>
</feature>
<sequence length="524" mass="55196">MHDDVAEFALLLTRLKERTDRSYAALGRRLGMNASTLHRYCAGEAVPPDFSGIEQFTALCGATPEERVEVHRRWILAVAARQRSRSSDVRRTPTPPRATRSTEPSSSASASPDGRADEPPEPTVPTEPSPEPTSPSDPRPRPGAPTDRQPHTGHDRRPDTAPDRRPRSTPARRSRRRAARATGLAASLAVALACLTASAAGIPADGRDTSASAPGTPRPSASPTRGDAGPRAAGPSSNGGEPSASVTAATDGGGPRKNRTDDDTAAAPRTPLTWTANSYDWATLACEHDYVIAKPPRQVPPPPAPQDNEVWATSLGAVHGGNTPARITVQGRGSAAVVLEALHVRVVNRAPAPAADGAIAYSLGDGCGAGIEPRYFSVDLDARAPLLHAVPAGRPDSPSYAVDFPYRVSLQEPEVLLIDAGTESCTCDWYLELDWSSQGRSGTVRIDDHGRPFRTTAVEGLPHYKYDGSSGWVPVTTAHDDESETDEPKTDDQDSGPALEGAPPLSAASSAPSTPAGQDPETTR</sequence>
<protein>
    <submittedName>
        <fullName evidence="2">Helix-turn-helix domain-containing protein</fullName>
    </submittedName>
</protein>
<gene>
    <name evidence="2" type="ORF">PV383_10115</name>
</gene>
<accession>A0ABU4MJM6</accession>
<feature type="region of interest" description="Disordered" evidence="1">
    <location>
        <begin position="202"/>
        <end position="271"/>
    </location>
</feature>
<evidence type="ECO:0000313" key="3">
    <source>
        <dbReference type="Proteomes" id="UP001282474"/>
    </source>
</evidence>
<feature type="compositionally biased region" description="Low complexity" evidence="1">
    <location>
        <begin position="496"/>
        <end position="517"/>
    </location>
</feature>
<name>A0ABU4MJM6_9ACTN</name>
<dbReference type="EMBL" id="JARAWJ010000005">
    <property type="protein sequence ID" value="MDX3037523.1"/>
    <property type="molecule type" value="Genomic_DNA"/>
</dbReference>
<comment type="caution">
    <text evidence="2">The sequence shown here is derived from an EMBL/GenBank/DDBJ whole genome shotgun (WGS) entry which is preliminary data.</text>
</comment>
<feature type="region of interest" description="Disordered" evidence="1">
    <location>
        <begin position="469"/>
        <end position="524"/>
    </location>
</feature>
<evidence type="ECO:0000256" key="1">
    <source>
        <dbReference type="SAM" id="MobiDB-lite"/>
    </source>
</evidence>
<dbReference type="Proteomes" id="UP001282474">
    <property type="component" value="Unassembled WGS sequence"/>
</dbReference>
<organism evidence="2 3">
    <name type="scientific">Streptomyces caniscabiei</name>
    <dbReference type="NCBI Taxonomy" id="2746961"/>
    <lineage>
        <taxon>Bacteria</taxon>
        <taxon>Bacillati</taxon>
        <taxon>Actinomycetota</taxon>
        <taxon>Actinomycetes</taxon>
        <taxon>Kitasatosporales</taxon>
        <taxon>Streptomycetaceae</taxon>
        <taxon>Streptomyces</taxon>
    </lineage>
</organism>
<keyword evidence="3" id="KW-1185">Reference proteome</keyword>
<feature type="compositionally biased region" description="Basic residues" evidence="1">
    <location>
        <begin position="170"/>
        <end position="179"/>
    </location>
</feature>
<feature type="compositionally biased region" description="Basic and acidic residues" evidence="1">
    <location>
        <begin position="148"/>
        <end position="166"/>
    </location>
</feature>
<dbReference type="Pfam" id="PF13560">
    <property type="entry name" value="HTH_31"/>
    <property type="match status" value="1"/>
</dbReference>